<dbReference type="NCBIfam" id="TIGR02122">
    <property type="entry name" value="TRAP_TAXI"/>
    <property type="match status" value="1"/>
</dbReference>
<dbReference type="PANTHER" id="PTHR42941:SF1">
    <property type="entry name" value="SLL1037 PROTEIN"/>
    <property type="match status" value="1"/>
</dbReference>
<dbReference type="EMBL" id="JAIQUM010000006">
    <property type="protein sequence ID" value="MBZ5749479.1"/>
    <property type="molecule type" value="Genomic_DNA"/>
</dbReference>
<dbReference type="SUPFAM" id="SSF53850">
    <property type="entry name" value="Periplasmic binding protein-like II"/>
    <property type="match status" value="1"/>
</dbReference>
<keyword evidence="2" id="KW-1185">Reference proteome</keyword>
<evidence type="ECO:0000313" key="2">
    <source>
        <dbReference type="Proteomes" id="UP001165287"/>
    </source>
</evidence>
<accession>A0ABS7UMN4</accession>
<gene>
    <name evidence="1" type="ORF">K9V48_04280</name>
</gene>
<reference evidence="1" key="1">
    <citation type="submission" date="2024-05" db="EMBL/GenBank/DDBJ databases">
        <title>Metabacillus sp. nov., isolated from the rhizosphere soil of tomato plants.</title>
        <authorList>
            <person name="Ma R."/>
        </authorList>
    </citation>
    <scope>NUCLEOTIDE SEQUENCE</scope>
    <source>
        <strain evidence="1">DBTR6</strain>
    </source>
</reference>
<sequence length="394" mass="43146">MGKNLPLLPGIFCRLSSDFFRYYDDFLMARNLHINSVSSYESENRGEDMKKYTSLAFVLCLLLIMNVACRNQASSDEESAKDSKSEAQTHGELAGKPVTILTGGTSGVYFQLGQALAQIYGEKLDAKASVQTTGASEENINKISQNQAELGFAVVVAVADAYNGEGNFAKDGALSNVRAVASLYPNYMQIVALKSAKIQTLQDLKGKSIAIGEMASGTEMMAKHILNAAGITYADLNVNYLSFAEGIEGIKNGTIDVAFLSSGYPNLGIMELAATNEVEMIQVPKELTEKLKKNDSAFDSGIIPANTYKGVKENRETVMVNNLLITNEEMLEEEVYELTKTLFNHLENLRNAHSSAKNIQLEKAIQNLPVPLHPGAEKYYKEKGVLNEKEETHK</sequence>
<dbReference type="PANTHER" id="PTHR42941">
    <property type="entry name" value="SLL1037 PROTEIN"/>
    <property type="match status" value="1"/>
</dbReference>
<dbReference type="InterPro" id="IPR011852">
    <property type="entry name" value="TRAP_TAXI"/>
</dbReference>
<proteinExistence type="predicted"/>
<evidence type="ECO:0000313" key="1">
    <source>
        <dbReference type="EMBL" id="MBZ5749479.1"/>
    </source>
</evidence>
<organism evidence="1 2">
    <name type="scientific">Metabacillus rhizolycopersici</name>
    <dbReference type="NCBI Taxonomy" id="2875709"/>
    <lineage>
        <taxon>Bacteria</taxon>
        <taxon>Bacillati</taxon>
        <taxon>Bacillota</taxon>
        <taxon>Bacilli</taxon>
        <taxon>Bacillales</taxon>
        <taxon>Bacillaceae</taxon>
        <taxon>Metabacillus</taxon>
    </lineage>
</organism>
<dbReference type="Proteomes" id="UP001165287">
    <property type="component" value="Unassembled WGS sequence"/>
</dbReference>
<protein>
    <submittedName>
        <fullName evidence="1">TAXI family TRAP transporter solute-binding subunit</fullName>
    </submittedName>
</protein>
<dbReference type="Pfam" id="PF16868">
    <property type="entry name" value="NMT1_3"/>
    <property type="match status" value="1"/>
</dbReference>
<comment type="caution">
    <text evidence="1">The sequence shown here is derived from an EMBL/GenBank/DDBJ whole genome shotgun (WGS) entry which is preliminary data.</text>
</comment>
<dbReference type="CDD" id="cd13567">
    <property type="entry name" value="PBP2_TtGluBP"/>
    <property type="match status" value="1"/>
</dbReference>
<dbReference type="Gene3D" id="3.40.190.10">
    <property type="entry name" value="Periplasmic binding protein-like II"/>
    <property type="match status" value="2"/>
</dbReference>
<name>A0ABS7UMN4_9BACI</name>
<dbReference type="RefSeq" id="WP_224137255.1">
    <property type="nucleotide sequence ID" value="NZ_JAIQUM010000006.1"/>
</dbReference>